<accession>A0A1T1DHI5</accession>
<dbReference type="Proteomes" id="UP000191008">
    <property type="component" value="Unassembled WGS sequence"/>
</dbReference>
<comment type="caution">
    <text evidence="2">The sequence shown here is derived from an EMBL/GenBank/DDBJ whole genome shotgun (WGS) entry which is preliminary data.</text>
</comment>
<keyword evidence="1" id="KW-1133">Transmembrane helix</keyword>
<feature type="transmembrane region" description="Helical" evidence="1">
    <location>
        <begin position="28"/>
        <end position="48"/>
    </location>
</feature>
<proteinExistence type="predicted"/>
<dbReference type="AlphaFoldDB" id="A0A1T1DHI5"/>
<name>A0A1T1DHI5_9LEPT</name>
<reference evidence="2 3" key="1">
    <citation type="submission" date="2017-02" db="EMBL/GenBank/DDBJ databases">
        <title>Comparative genomic analysis of Brazilian Leptospira kirschneri strains of different serogroups.</title>
        <authorList>
            <person name="Moreno L.Z."/>
            <person name="Miraglia F."/>
            <person name="Kremer F.S."/>
            <person name="Eslabao M.R."/>
            <person name="Lilenbaum W."/>
            <person name="Dellagostin O.A."/>
            <person name="Moreno A.M."/>
        </authorList>
    </citation>
    <scope>NUCLEOTIDE SEQUENCE [LARGE SCALE GENOMIC DNA]</scope>
    <source>
        <strain evidence="2 3">M110/06</strain>
    </source>
</reference>
<sequence>MFVLAGILAVVAFFREHSGVLQGRIFTFSSVLLSLSAVLLILFANHFSSKLKDGIGRRDIA</sequence>
<dbReference type="EMBL" id="MVIT01000077">
    <property type="protein sequence ID" value="OOV40346.1"/>
    <property type="molecule type" value="Genomic_DNA"/>
</dbReference>
<keyword evidence="1" id="KW-0812">Transmembrane</keyword>
<evidence type="ECO:0000313" key="3">
    <source>
        <dbReference type="Proteomes" id="UP000191008"/>
    </source>
</evidence>
<evidence type="ECO:0000313" key="2">
    <source>
        <dbReference type="EMBL" id="OOV40346.1"/>
    </source>
</evidence>
<evidence type="ECO:0000256" key="1">
    <source>
        <dbReference type="SAM" id="Phobius"/>
    </source>
</evidence>
<gene>
    <name evidence="2" type="ORF">B1J93_17900</name>
</gene>
<keyword evidence="1" id="KW-0472">Membrane</keyword>
<protein>
    <submittedName>
        <fullName evidence="2">Uncharacterized protein</fullName>
    </submittedName>
</protein>
<organism evidence="2 3">
    <name type="scientific">Leptospira kirschneri serovar Pomona</name>
    <dbReference type="NCBI Taxonomy" id="561005"/>
    <lineage>
        <taxon>Bacteria</taxon>
        <taxon>Pseudomonadati</taxon>
        <taxon>Spirochaetota</taxon>
        <taxon>Spirochaetia</taxon>
        <taxon>Leptospirales</taxon>
        <taxon>Leptospiraceae</taxon>
        <taxon>Leptospira</taxon>
    </lineage>
</organism>